<dbReference type="OMA" id="YLVYSRC"/>
<name>A0A0D1D169_MYCMD</name>
<dbReference type="AlphaFoldDB" id="A0A0D1D169"/>
<dbReference type="RefSeq" id="XP_011386375.1">
    <property type="nucleotide sequence ID" value="XM_011388073.1"/>
</dbReference>
<dbReference type="KEGG" id="uma:UMAG_00538"/>
<dbReference type="PHI-base" id="PHI:11598"/>
<dbReference type="GeneID" id="23561808"/>
<organism evidence="3 4">
    <name type="scientific">Mycosarcoma maydis</name>
    <name type="common">Corn smut fungus</name>
    <name type="synonym">Ustilago maydis</name>
    <dbReference type="NCBI Taxonomy" id="5270"/>
    <lineage>
        <taxon>Eukaryota</taxon>
        <taxon>Fungi</taxon>
        <taxon>Dikarya</taxon>
        <taxon>Basidiomycota</taxon>
        <taxon>Ustilaginomycotina</taxon>
        <taxon>Ustilaginomycetes</taxon>
        <taxon>Ustilaginales</taxon>
        <taxon>Ustilaginaceae</taxon>
        <taxon>Mycosarcoma</taxon>
    </lineage>
</organism>
<dbReference type="Proteomes" id="UP000000561">
    <property type="component" value="Chromosome 1"/>
</dbReference>
<protein>
    <submittedName>
        <fullName evidence="3">Uncharacterized protein</fullName>
    </submittedName>
</protein>
<feature type="compositionally biased region" description="Polar residues" evidence="1">
    <location>
        <begin position="217"/>
        <end position="229"/>
    </location>
</feature>
<evidence type="ECO:0000313" key="4">
    <source>
        <dbReference type="Proteomes" id="UP000000561"/>
    </source>
</evidence>
<evidence type="ECO:0000256" key="2">
    <source>
        <dbReference type="SAM" id="SignalP"/>
    </source>
</evidence>
<dbReference type="OrthoDB" id="2553448at2759"/>
<keyword evidence="2" id="KW-0732">Signal</keyword>
<sequence length="354" mass="38232">MLARLWQSSVTSLVPLLLRLLLAPSYITAYHLSPTDGQADIGAYHVQPGRCAGVERRLGKARYSYFFGPSPFQTTFSADSSSSSQDAGLGIEQMDSTSLCAFDPELTEGYGAGFDNMRFYLVYSRCIYGTNEMRALCGTTDGKGKPIDKIFNLVQATCPRGTRCKNLCATMHDPTLTSPYAAKQVQLAQCMSEQQWQFLTDMYRPKSALTKPAAQMSAPQAANPHSAQTDGRLDPTVVDKVPASNPHHDQTHTDQDGTIAGKVLPLAAAGRPAGPYTTGHLQLPPNAKPNTPKQAVDSSPPSSPAQSPAEPDAPGDEATRQTQKAPTPMGFRKRSVPFSSGFLRRHRSKTVAAR</sequence>
<feature type="compositionally biased region" description="Basic and acidic residues" evidence="1">
    <location>
        <begin position="246"/>
        <end position="255"/>
    </location>
</feature>
<feature type="compositionally biased region" description="Polar residues" evidence="1">
    <location>
        <begin position="288"/>
        <end position="297"/>
    </location>
</feature>
<dbReference type="EMBL" id="CM003140">
    <property type="protein sequence ID" value="KIS72118.1"/>
    <property type="molecule type" value="Genomic_DNA"/>
</dbReference>
<feature type="compositionally biased region" description="Low complexity" evidence="1">
    <location>
        <begin position="298"/>
        <end position="312"/>
    </location>
</feature>
<keyword evidence="4" id="KW-1185">Reference proteome</keyword>
<feature type="region of interest" description="Disordered" evidence="1">
    <location>
        <begin position="210"/>
        <end position="354"/>
    </location>
</feature>
<feature type="compositionally biased region" description="Basic residues" evidence="1">
    <location>
        <begin position="343"/>
        <end position="354"/>
    </location>
</feature>
<feature type="compositionally biased region" description="Low complexity" evidence="1">
    <location>
        <begin position="264"/>
        <end position="275"/>
    </location>
</feature>
<dbReference type="InParanoid" id="A0A0D1D169"/>
<dbReference type="VEuPathDB" id="FungiDB:UMAG_00538"/>
<evidence type="ECO:0000256" key="1">
    <source>
        <dbReference type="SAM" id="MobiDB-lite"/>
    </source>
</evidence>
<feature type="chain" id="PRO_5002229248" evidence="2">
    <location>
        <begin position="30"/>
        <end position="354"/>
    </location>
</feature>
<reference evidence="3 4" key="1">
    <citation type="journal article" date="2006" name="Nature">
        <title>Insights from the genome of the biotrophic fungal plant pathogen Ustilago maydis.</title>
        <authorList>
            <person name="Kamper J."/>
            <person name="Kahmann R."/>
            <person name="Bolker M."/>
            <person name="Ma L.J."/>
            <person name="Brefort T."/>
            <person name="Saville B.J."/>
            <person name="Banuett F."/>
            <person name="Kronstad J.W."/>
            <person name="Gold S.E."/>
            <person name="Muller O."/>
            <person name="Perlin M.H."/>
            <person name="Wosten H.A."/>
            <person name="de Vries R."/>
            <person name="Ruiz-Herrera J."/>
            <person name="Reynaga-Pena C.G."/>
            <person name="Snetselaar K."/>
            <person name="McCann M."/>
            <person name="Perez-Martin J."/>
            <person name="Feldbrugge M."/>
            <person name="Basse C.W."/>
            <person name="Steinberg G."/>
            <person name="Ibeas J.I."/>
            <person name="Holloman W."/>
            <person name="Guzman P."/>
            <person name="Farman M."/>
            <person name="Stajich J.E."/>
            <person name="Sentandreu R."/>
            <person name="Gonzalez-Prieto J.M."/>
            <person name="Kennell J.C."/>
            <person name="Molina L."/>
            <person name="Schirawski J."/>
            <person name="Mendoza-Mendoza A."/>
            <person name="Greilinger D."/>
            <person name="Munch K."/>
            <person name="Rossel N."/>
            <person name="Scherer M."/>
            <person name="Vranes M."/>
            <person name="Ladendorf O."/>
            <person name="Vincon V."/>
            <person name="Fuchs U."/>
            <person name="Sandrock B."/>
            <person name="Meng S."/>
            <person name="Ho E.C."/>
            <person name="Cahill M.J."/>
            <person name="Boyce K.J."/>
            <person name="Klose J."/>
            <person name="Klosterman S.J."/>
            <person name="Deelstra H.J."/>
            <person name="Ortiz-Castellanos L."/>
            <person name="Li W."/>
            <person name="Sanchez-Alonso P."/>
            <person name="Schreier P.H."/>
            <person name="Hauser-Hahn I."/>
            <person name="Vaupel M."/>
            <person name="Koopmann E."/>
            <person name="Friedrich G."/>
            <person name="Voss H."/>
            <person name="Schluter T."/>
            <person name="Margolis J."/>
            <person name="Platt D."/>
            <person name="Swimmer C."/>
            <person name="Gnirke A."/>
            <person name="Chen F."/>
            <person name="Vysotskaia V."/>
            <person name="Mannhaupt G."/>
            <person name="Guldener U."/>
            <person name="Munsterkotter M."/>
            <person name="Haase D."/>
            <person name="Oesterheld M."/>
            <person name="Mewes H.W."/>
            <person name="Mauceli E.W."/>
            <person name="DeCaprio D."/>
            <person name="Wade C.M."/>
            <person name="Butler J."/>
            <person name="Young S."/>
            <person name="Jaffe D.B."/>
            <person name="Calvo S."/>
            <person name="Nusbaum C."/>
            <person name="Galagan J."/>
            <person name="Birren B.W."/>
        </authorList>
    </citation>
    <scope>NUCLEOTIDE SEQUENCE [LARGE SCALE GENOMIC DNA]</scope>
    <source>
        <strain evidence="4">DSM 14603 / FGSC 9021 / UM521</strain>
    </source>
</reference>
<accession>A0A0D1D169</accession>
<gene>
    <name evidence="3" type="ORF">UMAG_00538</name>
</gene>
<proteinExistence type="predicted"/>
<dbReference type="eggNOG" id="ENOG502RJY3">
    <property type="taxonomic scope" value="Eukaryota"/>
</dbReference>
<evidence type="ECO:0000313" key="3">
    <source>
        <dbReference type="EMBL" id="KIS72118.1"/>
    </source>
</evidence>
<feature type="signal peptide" evidence="2">
    <location>
        <begin position="1"/>
        <end position="29"/>
    </location>
</feature>